<keyword evidence="1" id="KW-0732">Signal</keyword>
<dbReference type="GeneID" id="19198993"/>
<dbReference type="Proteomes" id="UP000053558">
    <property type="component" value="Unassembled WGS sequence"/>
</dbReference>
<keyword evidence="3" id="KW-1185">Reference proteome</keyword>
<evidence type="ECO:0000313" key="2">
    <source>
        <dbReference type="EMBL" id="EIW74643.1"/>
    </source>
</evidence>
<dbReference type="AlphaFoldDB" id="R7SEP1"/>
<evidence type="ECO:0000256" key="1">
    <source>
        <dbReference type="SAM" id="SignalP"/>
    </source>
</evidence>
<reference evidence="3" key="1">
    <citation type="journal article" date="2012" name="Science">
        <title>The Paleozoic origin of enzymatic lignin decomposition reconstructed from 31 fungal genomes.</title>
        <authorList>
            <person name="Floudas D."/>
            <person name="Binder M."/>
            <person name="Riley R."/>
            <person name="Barry K."/>
            <person name="Blanchette R.A."/>
            <person name="Henrissat B."/>
            <person name="Martinez A.T."/>
            <person name="Otillar R."/>
            <person name="Spatafora J.W."/>
            <person name="Yadav J.S."/>
            <person name="Aerts A."/>
            <person name="Benoit I."/>
            <person name="Boyd A."/>
            <person name="Carlson A."/>
            <person name="Copeland A."/>
            <person name="Coutinho P.M."/>
            <person name="de Vries R.P."/>
            <person name="Ferreira P."/>
            <person name="Findley K."/>
            <person name="Foster B."/>
            <person name="Gaskell J."/>
            <person name="Glotzer D."/>
            <person name="Gorecki P."/>
            <person name="Heitman J."/>
            <person name="Hesse C."/>
            <person name="Hori C."/>
            <person name="Igarashi K."/>
            <person name="Jurgens J.A."/>
            <person name="Kallen N."/>
            <person name="Kersten P."/>
            <person name="Kohler A."/>
            <person name="Kuees U."/>
            <person name="Kumar T.K.A."/>
            <person name="Kuo A."/>
            <person name="LaButti K."/>
            <person name="Larrondo L.F."/>
            <person name="Lindquist E."/>
            <person name="Ling A."/>
            <person name="Lombard V."/>
            <person name="Lucas S."/>
            <person name="Lundell T."/>
            <person name="Martin R."/>
            <person name="McLaughlin D.J."/>
            <person name="Morgenstern I."/>
            <person name="Morin E."/>
            <person name="Murat C."/>
            <person name="Nagy L.G."/>
            <person name="Nolan M."/>
            <person name="Ohm R.A."/>
            <person name="Patyshakuliyeva A."/>
            <person name="Rokas A."/>
            <person name="Ruiz-Duenas F.J."/>
            <person name="Sabat G."/>
            <person name="Salamov A."/>
            <person name="Samejima M."/>
            <person name="Schmutz J."/>
            <person name="Slot J.C."/>
            <person name="St John F."/>
            <person name="Stenlid J."/>
            <person name="Sun H."/>
            <person name="Sun S."/>
            <person name="Syed K."/>
            <person name="Tsang A."/>
            <person name="Wiebenga A."/>
            <person name="Young D."/>
            <person name="Pisabarro A."/>
            <person name="Eastwood D.C."/>
            <person name="Martin F."/>
            <person name="Cullen D."/>
            <person name="Grigoriev I.V."/>
            <person name="Hibbett D.S."/>
        </authorList>
    </citation>
    <scope>NUCLEOTIDE SEQUENCE [LARGE SCALE GENOMIC DNA]</scope>
    <source>
        <strain evidence="3">RWD-64-598 SS2</strain>
    </source>
</reference>
<gene>
    <name evidence="2" type="ORF">CONPUDRAFT_113204</name>
</gene>
<feature type="signal peptide" evidence="1">
    <location>
        <begin position="1"/>
        <end position="29"/>
    </location>
</feature>
<dbReference type="EMBL" id="JH711591">
    <property type="protein sequence ID" value="EIW74643.1"/>
    <property type="molecule type" value="Genomic_DNA"/>
</dbReference>
<proteinExistence type="predicted"/>
<feature type="chain" id="PRO_5004455713" evidence="1">
    <location>
        <begin position="30"/>
        <end position="327"/>
    </location>
</feature>
<organism evidence="2 3">
    <name type="scientific">Coniophora puteana (strain RWD-64-598)</name>
    <name type="common">Brown rot fungus</name>
    <dbReference type="NCBI Taxonomy" id="741705"/>
    <lineage>
        <taxon>Eukaryota</taxon>
        <taxon>Fungi</taxon>
        <taxon>Dikarya</taxon>
        <taxon>Basidiomycota</taxon>
        <taxon>Agaricomycotina</taxon>
        <taxon>Agaricomycetes</taxon>
        <taxon>Agaricomycetidae</taxon>
        <taxon>Boletales</taxon>
        <taxon>Coniophorineae</taxon>
        <taxon>Coniophoraceae</taxon>
        <taxon>Coniophora</taxon>
    </lineage>
</organism>
<protein>
    <submittedName>
        <fullName evidence="2">Uncharacterized protein</fullName>
    </submittedName>
</protein>
<sequence length="327" mass="34750">MHRPHSSAFHSIRPRALLALAILASPVFASLPLPMPAGEPPAPPPQVDVDFLERRKTPSTGYYDPNNSGGAMLTLVNNTYPPGLHEPINVIMSAYSDWDVLQPVTTDGGLINWFQSVGFSTECLGQHSGDNQAANLGDGHGYLNQTAVIRWDYGDATVGTCEETIEGGDHIRYWIQNGPSADSGAVFMALSYEMPIAQQHNIVPNGYNLGRDWFVGNATAQSSLIPSLNVTNASSYSGETTFNGYTYSNSVTYVSGLLQNTSIGINHNDSVPIDGKPAIDGLVAVVEVKIVGKPANSGALPQLGFSTSLLTSLAIPLLLSGWLALAP</sequence>
<accession>R7SEP1</accession>
<dbReference type="eggNOG" id="ENOG502RXTC">
    <property type="taxonomic scope" value="Eukaryota"/>
</dbReference>
<dbReference type="RefSeq" id="XP_007775240.1">
    <property type="nucleotide sequence ID" value="XM_007777050.1"/>
</dbReference>
<dbReference type="OMA" id="RYWIQDG"/>
<dbReference type="OrthoDB" id="2310204at2759"/>
<dbReference type="KEGG" id="cput:CONPUDRAFT_113204"/>
<evidence type="ECO:0000313" key="3">
    <source>
        <dbReference type="Proteomes" id="UP000053558"/>
    </source>
</evidence>
<name>R7SEP1_CONPW</name>